<protein>
    <submittedName>
        <fullName evidence="1">Uncharacterized protein</fullName>
    </submittedName>
</protein>
<accession>A0AA37WDS6</accession>
<sequence>MNGHEAILYGFAKTGVTSNWVDGPNNNSLPINVAMDFDMIDDYISVANAPV</sequence>
<reference evidence="1" key="1">
    <citation type="journal article" date="2014" name="Int. J. Syst. Evol. Microbiol.">
        <title>Complete genome sequence of Corynebacterium casei LMG S-19264T (=DSM 44701T), isolated from a smear-ripened cheese.</title>
        <authorList>
            <consortium name="US DOE Joint Genome Institute (JGI-PGF)"/>
            <person name="Walter F."/>
            <person name="Albersmeier A."/>
            <person name="Kalinowski J."/>
            <person name="Ruckert C."/>
        </authorList>
    </citation>
    <scope>NUCLEOTIDE SEQUENCE</scope>
    <source>
        <strain evidence="1">NBRC 108769</strain>
    </source>
</reference>
<name>A0AA37WDS6_9BACT</name>
<keyword evidence="2" id="KW-1185">Reference proteome</keyword>
<proteinExistence type="predicted"/>
<organism evidence="1 2">
    <name type="scientific">Portibacter lacus</name>
    <dbReference type="NCBI Taxonomy" id="1099794"/>
    <lineage>
        <taxon>Bacteria</taxon>
        <taxon>Pseudomonadati</taxon>
        <taxon>Bacteroidota</taxon>
        <taxon>Saprospiria</taxon>
        <taxon>Saprospirales</taxon>
        <taxon>Haliscomenobacteraceae</taxon>
        <taxon>Portibacter</taxon>
    </lineage>
</organism>
<evidence type="ECO:0000313" key="2">
    <source>
        <dbReference type="Proteomes" id="UP001156666"/>
    </source>
</evidence>
<comment type="caution">
    <text evidence="1">The sequence shown here is derived from an EMBL/GenBank/DDBJ whole genome shotgun (WGS) entry which is preliminary data.</text>
</comment>
<dbReference type="AlphaFoldDB" id="A0AA37WDS6"/>
<dbReference type="EMBL" id="BSOH01000002">
    <property type="protein sequence ID" value="GLR15914.1"/>
    <property type="molecule type" value="Genomic_DNA"/>
</dbReference>
<gene>
    <name evidence="1" type="ORF">GCM10007940_05290</name>
</gene>
<reference evidence="1" key="2">
    <citation type="submission" date="2023-01" db="EMBL/GenBank/DDBJ databases">
        <title>Draft genome sequence of Portibacter lacus strain NBRC 108769.</title>
        <authorList>
            <person name="Sun Q."/>
            <person name="Mori K."/>
        </authorList>
    </citation>
    <scope>NUCLEOTIDE SEQUENCE</scope>
    <source>
        <strain evidence="1">NBRC 108769</strain>
    </source>
</reference>
<dbReference type="Proteomes" id="UP001156666">
    <property type="component" value="Unassembled WGS sequence"/>
</dbReference>
<dbReference type="RefSeq" id="WP_235295475.1">
    <property type="nucleotide sequence ID" value="NZ_BSOH01000002.1"/>
</dbReference>
<evidence type="ECO:0000313" key="1">
    <source>
        <dbReference type="EMBL" id="GLR15914.1"/>
    </source>
</evidence>